<evidence type="ECO:0000313" key="2">
    <source>
        <dbReference type="Proteomes" id="UP000050640"/>
    </source>
</evidence>
<dbReference type="Proteomes" id="UP000050640">
    <property type="component" value="Unplaced"/>
</dbReference>
<evidence type="ECO:0000259" key="1">
    <source>
        <dbReference type="PROSITE" id="PS50041"/>
    </source>
</evidence>
<dbReference type="InterPro" id="IPR001304">
    <property type="entry name" value="C-type_lectin-like"/>
</dbReference>
<dbReference type="InterPro" id="IPR016186">
    <property type="entry name" value="C-type_lectin-like/link_sf"/>
</dbReference>
<organism evidence="2 3">
    <name type="scientific">Elaeophora elaphi</name>
    <dbReference type="NCBI Taxonomy" id="1147741"/>
    <lineage>
        <taxon>Eukaryota</taxon>
        <taxon>Metazoa</taxon>
        <taxon>Ecdysozoa</taxon>
        <taxon>Nematoda</taxon>
        <taxon>Chromadorea</taxon>
        <taxon>Rhabditida</taxon>
        <taxon>Spirurina</taxon>
        <taxon>Spiruromorpha</taxon>
        <taxon>Filarioidea</taxon>
        <taxon>Onchocercidae</taxon>
        <taxon>Elaeophora</taxon>
    </lineage>
</organism>
<feature type="domain" description="C-type lectin" evidence="1">
    <location>
        <begin position="17"/>
        <end position="103"/>
    </location>
</feature>
<dbReference type="STRING" id="1147741.A0A0R3RMJ4"/>
<accession>A0A0R3RMJ4</accession>
<dbReference type="SUPFAM" id="SSF56436">
    <property type="entry name" value="C-type lectin-like"/>
    <property type="match status" value="1"/>
</dbReference>
<dbReference type="Gene3D" id="3.10.100.10">
    <property type="entry name" value="Mannose-Binding Protein A, subunit A"/>
    <property type="match status" value="1"/>
</dbReference>
<reference evidence="3" key="1">
    <citation type="submission" date="2017-02" db="UniProtKB">
        <authorList>
            <consortium name="WormBaseParasite"/>
        </authorList>
    </citation>
    <scope>IDENTIFICATION</scope>
</reference>
<dbReference type="PROSITE" id="PS50041">
    <property type="entry name" value="C_TYPE_LECTIN_2"/>
    <property type="match status" value="1"/>
</dbReference>
<dbReference type="CDD" id="cd00037">
    <property type="entry name" value="CLECT"/>
    <property type="match status" value="1"/>
</dbReference>
<name>A0A0R3RMJ4_9BILA</name>
<sequence length="124" mass="13907">KTNEQCAIDEICVVGGYCVPDPHSEHGTGIINLLRALPNDFLSDIYNAGGNGTYWIGLLKDINGIFKWQSGESIIYTNWDNGEPEPRIGCVIANVMDRNGKCQLLFKSFVDHFFDFSSNKIFEK</sequence>
<dbReference type="WBParaSite" id="EEL_0000270401-mRNA-1">
    <property type="protein sequence ID" value="EEL_0000270401-mRNA-1"/>
    <property type="gene ID" value="EEL_0000270401"/>
</dbReference>
<dbReference type="InterPro" id="IPR016187">
    <property type="entry name" value="CTDL_fold"/>
</dbReference>
<evidence type="ECO:0000313" key="3">
    <source>
        <dbReference type="WBParaSite" id="EEL_0000270401-mRNA-1"/>
    </source>
</evidence>
<dbReference type="AlphaFoldDB" id="A0A0R3RMJ4"/>
<protein>
    <submittedName>
        <fullName evidence="3">C-type lectin domain-containing protein</fullName>
    </submittedName>
</protein>
<proteinExistence type="predicted"/>
<keyword evidence="2" id="KW-1185">Reference proteome</keyword>